<dbReference type="GO" id="GO:1902388">
    <property type="term" value="F:ceramide 1-phosphate transfer activity"/>
    <property type="evidence" value="ECO:0007669"/>
    <property type="project" value="TreeGrafter"/>
</dbReference>
<evidence type="ECO:0000313" key="5">
    <source>
        <dbReference type="EMBL" id="TYK30758.1"/>
    </source>
</evidence>
<dbReference type="GO" id="GO:0016020">
    <property type="term" value="C:membrane"/>
    <property type="evidence" value="ECO:0007669"/>
    <property type="project" value="TreeGrafter"/>
</dbReference>
<dbReference type="GO" id="GO:0005829">
    <property type="term" value="C:cytosol"/>
    <property type="evidence" value="ECO:0007669"/>
    <property type="project" value="TreeGrafter"/>
</dbReference>
<name>A0A5D3E4L3_CUCMM</name>
<sequence>MPNSSGIKTPTSFALSLGRKFSHRVALSQNAYFSEKHLFFILIQNDPFNQNSFLNRTLLFRIWALQIDDGKYMTVYIASSNMWLLCPLSRDSLNPNIFLLLHKRPFGCFIFTIFHCRNQLLETRCKETKGKKQVSEEGCGVGFNFQSTTRRWLRFSEIALVLMVQKALALEMKICLLTLEDDAGKLPGVTDGHLATVNAENTTVEVAPFSRACSFISPLFGCLGIAFKFAEMDYVAKVNDLVESSKSIVSLQALLDKDIESDCVRKAGSHSRNLLRVKRGLDMVRVLFEQILVTEGNSLRDPASKAYAQVFAPHHGWAIRKAVGAGMYALPTKAQLLSKLNEDEASARILMQDYVAASAPVIQYVEKLFFSRDLGVDW</sequence>
<dbReference type="Gene3D" id="1.10.3520.10">
    <property type="entry name" value="Glycolipid transfer protein"/>
    <property type="match status" value="1"/>
</dbReference>
<dbReference type="EMBL" id="SSTD01000240">
    <property type="protein sequence ID" value="TYK30758.1"/>
    <property type="molecule type" value="Genomic_DNA"/>
</dbReference>
<dbReference type="GO" id="GO:1902387">
    <property type="term" value="F:ceramide 1-phosphate binding"/>
    <property type="evidence" value="ECO:0007669"/>
    <property type="project" value="TreeGrafter"/>
</dbReference>
<dbReference type="Proteomes" id="UP000321947">
    <property type="component" value="Unassembled WGS sequence"/>
</dbReference>
<gene>
    <name evidence="5" type="ORF">E5676_scaffold343G001000</name>
</gene>
<proteinExistence type="inferred from homology"/>
<dbReference type="AlphaFoldDB" id="A0A5D3E4L3"/>
<reference evidence="5 6" key="1">
    <citation type="submission" date="2019-08" db="EMBL/GenBank/DDBJ databases">
        <title>Draft genome sequences of two oriental melons (Cucumis melo L. var makuwa).</title>
        <authorList>
            <person name="Kwon S.-Y."/>
        </authorList>
    </citation>
    <scope>NUCLEOTIDE SEQUENCE [LARGE SCALE GENOMIC DNA]</scope>
    <source>
        <strain evidence="6">cv. Chang Bougi</strain>
        <tissue evidence="5">Leaf</tissue>
    </source>
</reference>
<dbReference type="InterPro" id="IPR014830">
    <property type="entry name" value="Glycolipid_transfer_prot_dom"/>
</dbReference>
<evidence type="ECO:0000259" key="4">
    <source>
        <dbReference type="Pfam" id="PF08718"/>
    </source>
</evidence>
<dbReference type="SUPFAM" id="SSF110004">
    <property type="entry name" value="Glycolipid transfer protein, GLTP"/>
    <property type="match status" value="1"/>
</dbReference>
<evidence type="ECO:0000256" key="2">
    <source>
        <dbReference type="ARBA" id="ARBA00022448"/>
    </source>
</evidence>
<accession>A0A5D3E4L3</accession>
<keyword evidence="2" id="KW-0813">Transport</keyword>
<evidence type="ECO:0000313" key="6">
    <source>
        <dbReference type="Proteomes" id="UP000321947"/>
    </source>
</evidence>
<organism evidence="5 6">
    <name type="scientific">Cucumis melo var. makuwa</name>
    <name type="common">Oriental melon</name>
    <dbReference type="NCBI Taxonomy" id="1194695"/>
    <lineage>
        <taxon>Eukaryota</taxon>
        <taxon>Viridiplantae</taxon>
        <taxon>Streptophyta</taxon>
        <taxon>Embryophyta</taxon>
        <taxon>Tracheophyta</taxon>
        <taxon>Spermatophyta</taxon>
        <taxon>Magnoliopsida</taxon>
        <taxon>eudicotyledons</taxon>
        <taxon>Gunneridae</taxon>
        <taxon>Pentapetalae</taxon>
        <taxon>rosids</taxon>
        <taxon>fabids</taxon>
        <taxon>Cucurbitales</taxon>
        <taxon>Cucurbitaceae</taxon>
        <taxon>Benincaseae</taxon>
        <taxon>Cucumis</taxon>
    </lineage>
</organism>
<protein>
    <submittedName>
        <fullName evidence="5">Accelerated cell death 11</fullName>
    </submittedName>
</protein>
<comment type="similarity">
    <text evidence="1">Belongs to the GLTP family.</text>
</comment>
<evidence type="ECO:0000256" key="1">
    <source>
        <dbReference type="ARBA" id="ARBA00007148"/>
    </source>
</evidence>
<dbReference type="PANTHER" id="PTHR10219">
    <property type="entry name" value="GLYCOLIPID TRANSFER PROTEIN-RELATED"/>
    <property type="match status" value="1"/>
</dbReference>
<dbReference type="FunFam" id="1.10.3520.10:FF:000005">
    <property type="entry name" value="Accelerated cell death 11"/>
    <property type="match status" value="1"/>
</dbReference>
<evidence type="ECO:0000256" key="3">
    <source>
        <dbReference type="ARBA" id="ARBA00023055"/>
    </source>
</evidence>
<dbReference type="Pfam" id="PF08718">
    <property type="entry name" value="GLTP"/>
    <property type="match status" value="1"/>
</dbReference>
<dbReference type="PANTHER" id="PTHR10219:SF43">
    <property type="entry name" value="GLYCOLIPID TRANSFER PROTEIN DOMAIN-CONTAINING PROTEIN"/>
    <property type="match status" value="1"/>
</dbReference>
<dbReference type="InterPro" id="IPR036497">
    <property type="entry name" value="GLTP_sf"/>
</dbReference>
<keyword evidence="3" id="KW-0445">Lipid transport</keyword>
<feature type="domain" description="Glycolipid transfer protein" evidence="4">
    <location>
        <begin position="204"/>
        <end position="342"/>
    </location>
</feature>
<comment type="caution">
    <text evidence="5">The sequence shown here is derived from an EMBL/GenBank/DDBJ whole genome shotgun (WGS) entry which is preliminary data.</text>
</comment>